<dbReference type="FunFam" id="3.10.20.370:FF:000001">
    <property type="entry name" value="Retrovirus-related Pol polyprotein from transposon 17.6-like protein"/>
    <property type="match status" value="1"/>
</dbReference>
<protein>
    <recommendedName>
        <fullName evidence="1">RNA-directed DNA polymerase</fullName>
        <ecNumber evidence="1">2.7.7.49</ecNumber>
    </recommendedName>
</protein>
<evidence type="ECO:0000313" key="12">
    <source>
        <dbReference type="Proteomes" id="UP000827092"/>
    </source>
</evidence>
<dbReference type="InterPro" id="IPR018061">
    <property type="entry name" value="Retropepsins"/>
</dbReference>
<dbReference type="SUPFAM" id="SSF50630">
    <property type="entry name" value="Acid proteases"/>
    <property type="match status" value="1"/>
</dbReference>
<keyword evidence="4" id="KW-0540">Nuclease</keyword>
<comment type="caution">
    <text evidence="11">The sequence shown here is derived from an EMBL/GenBank/DDBJ whole genome shotgun (WGS) entry which is preliminary data.</text>
</comment>
<dbReference type="Gene3D" id="3.30.420.10">
    <property type="entry name" value="Ribonuclease H-like superfamily/Ribonuclease H"/>
    <property type="match status" value="1"/>
</dbReference>
<dbReference type="GO" id="GO:0003964">
    <property type="term" value="F:RNA-directed DNA polymerase activity"/>
    <property type="evidence" value="ECO:0007669"/>
    <property type="project" value="UniProtKB-KW"/>
</dbReference>
<dbReference type="AlphaFoldDB" id="A0AAV6TRV4"/>
<keyword evidence="3" id="KW-0548">Nucleotidyltransferase</keyword>
<dbReference type="Gene3D" id="2.40.70.10">
    <property type="entry name" value="Acid Proteases"/>
    <property type="match status" value="1"/>
</dbReference>
<dbReference type="GO" id="GO:0016787">
    <property type="term" value="F:hydrolase activity"/>
    <property type="evidence" value="ECO:0007669"/>
    <property type="project" value="UniProtKB-KW"/>
</dbReference>
<name>A0AAV6TRV4_9ARAC</name>
<dbReference type="PANTHER" id="PTHR37984:SF12">
    <property type="entry name" value="RIBONUCLEASE H"/>
    <property type="match status" value="1"/>
</dbReference>
<feature type="region of interest" description="Disordered" evidence="8">
    <location>
        <begin position="810"/>
        <end position="903"/>
    </location>
</feature>
<organism evidence="11 12">
    <name type="scientific">Oedothorax gibbosus</name>
    <dbReference type="NCBI Taxonomy" id="931172"/>
    <lineage>
        <taxon>Eukaryota</taxon>
        <taxon>Metazoa</taxon>
        <taxon>Ecdysozoa</taxon>
        <taxon>Arthropoda</taxon>
        <taxon>Chelicerata</taxon>
        <taxon>Arachnida</taxon>
        <taxon>Araneae</taxon>
        <taxon>Araneomorphae</taxon>
        <taxon>Entelegynae</taxon>
        <taxon>Araneoidea</taxon>
        <taxon>Linyphiidae</taxon>
        <taxon>Erigoninae</taxon>
        <taxon>Oedothorax</taxon>
    </lineage>
</organism>
<dbReference type="InterPro" id="IPR043502">
    <property type="entry name" value="DNA/RNA_pol_sf"/>
</dbReference>
<sequence>MDEFVIGSSWKNYCQKLTFFFKANSIEDDTQKRNIFLTICGDSTFSIADALLKPATLEVSTFETIKTKLDGHFNPDPNIIVERFKFNKRDQNPHEPVATYITELRRLSDNCKFTDLDDRLRDRIVCGVRDEKLKHRLFETDKLTFAKAEEMAFASETAHQNVRDTKVSTTAPTPVLHTRETYSRKPNKFEGGKRRPELHCFRCGQSHSPDLCKHKESKCHFCKKIGHIEIACITKKRQQPTSRRDKPQQSRVAQISEALQNTQLIEPDEFATANLYYSSTTYVPPIVVSVEINNKQINMEIDSGAGHSIISVRTYRDIWPDQPALTPVNLQLQTWTKEKITILGSKEVVVSYNNQEAVLTVLIVSGSGPSLLGRSWFSALGITLQTPNPVSVNSVIQNSQHRTVPFAHKEKIEFAIDKLEKAGVLEKVESSNWATPVVPVIKRNNEKSTILEPLHRLLDKNSPWEWLDIHQEAFQKAKQLLQSDAVLTHYDPDQPLVLACDASPYGVGAVLSNITEEGDEKPIAYGSKTLQAAERNYAQIDREALSIIFGVKKFHQYLAGRSFLILTDHKPLLGIFKPHGQMPLMLSPRMMRWKLMLQSYDYDIKYIAGKMLCNADGLSRIPLPSIPEPVPDPAEILMFEETHEYPMTAGDIATATQRDSILSKEFLRKNGVKMLFSPPYNRKSNGQAERTVQTVKQNLRRLGTSDWNIKVARMLFALRTTPCTATGISPAEALMRRRPKTLLDHLHPARFGEERKESRQKLRTFQKDDWVYFRSYNSSEKWLPGRIASVTGPVTYDVRTTDGLVQKRHVDQLISRTPDPMPDKTVISTEPILPQGKLPQLPPVPSMTPEPPEQIPPNPIPFNLDDYTPGPELHEQPDPPNPSADAPTISNRRSTRIKTPQNT</sequence>
<evidence type="ECO:0000256" key="6">
    <source>
        <dbReference type="ARBA" id="ARBA00022801"/>
    </source>
</evidence>
<keyword evidence="12" id="KW-1185">Reference proteome</keyword>
<dbReference type="InterPro" id="IPR012337">
    <property type="entry name" value="RNaseH-like_sf"/>
</dbReference>
<evidence type="ECO:0000259" key="9">
    <source>
        <dbReference type="Pfam" id="PF00077"/>
    </source>
</evidence>
<dbReference type="InterPro" id="IPR050951">
    <property type="entry name" value="Retrovirus_Pol_polyprotein"/>
</dbReference>
<keyword evidence="7" id="KW-0695">RNA-directed DNA polymerase</keyword>
<keyword evidence="2" id="KW-0808">Transferase</keyword>
<evidence type="ECO:0000256" key="8">
    <source>
        <dbReference type="SAM" id="MobiDB-lite"/>
    </source>
</evidence>
<dbReference type="EC" id="2.7.7.49" evidence="1"/>
<accession>A0AAV6TRV4</accession>
<dbReference type="GO" id="GO:0003676">
    <property type="term" value="F:nucleic acid binding"/>
    <property type="evidence" value="ECO:0007669"/>
    <property type="project" value="InterPro"/>
</dbReference>
<dbReference type="SUPFAM" id="SSF56672">
    <property type="entry name" value="DNA/RNA polymerases"/>
    <property type="match status" value="1"/>
</dbReference>
<dbReference type="PANTHER" id="PTHR37984">
    <property type="entry name" value="PROTEIN CBG26694"/>
    <property type="match status" value="1"/>
</dbReference>
<dbReference type="Proteomes" id="UP000827092">
    <property type="component" value="Unassembled WGS sequence"/>
</dbReference>
<gene>
    <name evidence="11" type="ORF">JTE90_019713</name>
</gene>
<evidence type="ECO:0000256" key="2">
    <source>
        <dbReference type="ARBA" id="ARBA00022679"/>
    </source>
</evidence>
<feature type="domain" description="Retropepsins" evidence="9">
    <location>
        <begin position="287"/>
        <end position="384"/>
    </location>
</feature>
<proteinExistence type="predicted"/>
<keyword evidence="5" id="KW-0255">Endonuclease</keyword>
<dbReference type="InterPro" id="IPR043128">
    <property type="entry name" value="Rev_trsase/Diguanyl_cyclase"/>
</dbReference>
<evidence type="ECO:0000256" key="1">
    <source>
        <dbReference type="ARBA" id="ARBA00012493"/>
    </source>
</evidence>
<dbReference type="GO" id="GO:0042575">
    <property type="term" value="C:DNA polymerase complex"/>
    <property type="evidence" value="ECO:0007669"/>
    <property type="project" value="UniProtKB-ARBA"/>
</dbReference>
<dbReference type="InterPro" id="IPR041373">
    <property type="entry name" value="RT_RNaseH"/>
</dbReference>
<dbReference type="EMBL" id="JAFNEN010001169">
    <property type="protein sequence ID" value="KAG8174649.1"/>
    <property type="molecule type" value="Genomic_DNA"/>
</dbReference>
<dbReference type="InterPro" id="IPR036397">
    <property type="entry name" value="RNaseH_sf"/>
</dbReference>
<feature type="domain" description="Reverse transcriptase RNase H-like" evidence="10">
    <location>
        <begin position="491"/>
        <end position="600"/>
    </location>
</feature>
<evidence type="ECO:0000256" key="5">
    <source>
        <dbReference type="ARBA" id="ARBA00022759"/>
    </source>
</evidence>
<dbReference type="Pfam" id="PF00077">
    <property type="entry name" value="RVP"/>
    <property type="match status" value="1"/>
</dbReference>
<dbReference type="Pfam" id="PF17917">
    <property type="entry name" value="RT_RNaseH"/>
    <property type="match status" value="1"/>
</dbReference>
<evidence type="ECO:0000313" key="11">
    <source>
        <dbReference type="EMBL" id="KAG8174649.1"/>
    </source>
</evidence>
<evidence type="ECO:0000256" key="4">
    <source>
        <dbReference type="ARBA" id="ARBA00022722"/>
    </source>
</evidence>
<feature type="compositionally biased region" description="Polar residues" evidence="8">
    <location>
        <begin position="888"/>
        <end position="903"/>
    </location>
</feature>
<dbReference type="Gene3D" id="3.30.70.270">
    <property type="match status" value="1"/>
</dbReference>
<reference evidence="11 12" key="1">
    <citation type="journal article" date="2022" name="Nat. Ecol. Evol.">
        <title>A masculinizing supergene underlies an exaggerated male reproductive morph in a spider.</title>
        <authorList>
            <person name="Hendrickx F."/>
            <person name="De Corte Z."/>
            <person name="Sonet G."/>
            <person name="Van Belleghem S.M."/>
            <person name="Kostlbacher S."/>
            <person name="Vangestel C."/>
        </authorList>
    </citation>
    <scope>NUCLEOTIDE SEQUENCE [LARGE SCALE GENOMIC DNA]</scope>
    <source>
        <strain evidence="11">W744_W776</strain>
    </source>
</reference>
<feature type="compositionally biased region" description="Pro residues" evidence="8">
    <location>
        <begin position="840"/>
        <end position="860"/>
    </location>
</feature>
<evidence type="ECO:0000259" key="10">
    <source>
        <dbReference type="Pfam" id="PF17917"/>
    </source>
</evidence>
<evidence type="ECO:0000256" key="7">
    <source>
        <dbReference type="ARBA" id="ARBA00022918"/>
    </source>
</evidence>
<dbReference type="SUPFAM" id="SSF53098">
    <property type="entry name" value="Ribonuclease H-like"/>
    <property type="match status" value="1"/>
</dbReference>
<dbReference type="InterPro" id="IPR021109">
    <property type="entry name" value="Peptidase_aspartic_dom_sf"/>
</dbReference>
<dbReference type="CDD" id="cd09274">
    <property type="entry name" value="RNase_HI_RT_Ty3"/>
    <property type="match status" value="1"/>
</dbReference>
<dbReference type="GO" id="GO:0004519">
    <property type="term" value="F:endonuclease activity"/>
    <property type="evidence" value="ECO:0007669"/>
    <property type="project" value="UniProtKB-KW"/>
</dbReference>
<dbReference type="Gene3D" id="3.10.20.370">
    <property type="match status" value="1"/>
</dbReference>
<keyword evidence="6" id="KW-0378">Hydrolase</keyword>
<evidence type="ECO:0000256" key="3">
    <source>
        <dbReference type="ARBA" id="ARBA00022695"/>
    </source>
</evidence>